<protein>
    <submittedName>
        <fullName evidence="1">Uncharacterized protein</fullName>
    </submittedName>
</protein>
<reference evidence="2" key="1">
    <citation type="journal article" date="2020" name="Genome Biol.">
        <title>Gamete binning: chromosome-level and haplotype-resolved genome assembly enabled by high-throughput single-cell sequencing of gamete genomes.</title>
        <authorList>
            <person name="Campoy J.A."/>
            <person name="Sun H."/>
            <person name="Goel M."/>
            <person name="Jiao W.-B."/>
            <person name="Folz-Donahue K."/>
            <person name="Wang N."/>
            <person name="Rubio M."/>
            <person name="Liu C."/>
            <person name="Kukat C."/>
            <person name="Ruiz D."/>
            <person name="Huettel B."/>
            <person name="Schneeberger K."/>
        </authorList>
    </citation>
    <scope>NUCLEOTIDE SEQUENCE [LARGE SCALE GENOMIC DNA]</scope>
    <source>
        <strain evidence="2">cv. Rojo Pasion</strain>
    </source>
</reference>
<keyword evidence="2" id="KW-1185">Reference proteome</keyword>
<dbReference type="Proteomes" id="UP000507245">
    <property type="component" value="Unassembled WGS sequence"/>
</dbReference>
<organism evidence="1 2">
    <name type="scientific">Prunus armeniaca</name>
    <name type="common">Apricot</name>
    <name type="synonym">Armeniaca vulgaris</name>
    <dbReference type="NCBI Taxonomy" id="36596"/>
    <lineage>
        <taxon>Eukaryota</taxon>
        <taxon>Viridiplantae</taxon>
        <taxon>Streptophyta</taxon>
        <taxon>Embryophyta</taxon>
        <taxon>Tracheophyta</taxon>
        <taxon>Spermatophyta</taxon>
        <taxon>Magnoliopsida</taxon>
        <taxon>eudicotyledons</taxon>
        <taxon>Gunneridae</taxon>
        <taxon>Pentapetalae</taxon>
        <taxon>rosids</taxon>
        <taxon>fabids</taxon>
        <taxon>Rosales</taxon>
        <taxon>Rosaceae</taxon>
        <taxon>Amygdaloideae</taxon>
        <taxon>Amygdaleae</taxon>
        <taxon>Prunus</taxon>
    </lineage>
</organism>
<name>A0A6J5XQF3_PRUAR</name>
<dbReference type="AlphaFoldDB" id="A0A6J5XQF3"/>
<evidence type="ECO:0000313" key="2">
    <source>
        <dbReference type="Proteomes" id="UP000507245"/>
    </source>
</evidence>
<accession>A0A6J5XQF3</accession>
<evidence type="ECO:0000313" key="1">
    <source>
        <dbReference type="EMBL" id="CAB4314597.1"/>
    </source>
</evidence>
<sequence length="104" mass="11622">MLYLELKLSVRNNKAAVVKRNKLLQLPASKARRHVAAEYGSWKIVKTVWSWTLVALENLHTNVSFGYGTRAILSEKRICTGDVIVAVCILTFICYTGSIPNNQG</sequence>
<gene>
    <name evidence="1" type="ORF">ORAREDHAP_LOCUS39068</name>
</gene>
<dbReference type="EMBL" id="CAEKKB010000006">
    <property type="protein sequence ID" value="CAB4314597.1"/>
    <property type="molecule type" value="Genomic_DNA"/>
</dbReference>
<proteinExistence type="predicted"/>